<comment type="caution">
    <text evidence="1">The sequence shown here is derived from an EMBL/GenBank/DDBJ whole genome shotgun (WGS) entry which is preliminary data.</text>
</comment>
<dbReference type="GO" id="GO:0008821">
    <property type="term" value="F:crossover junction DNA endonuclease activity"/>
    <property type="evidence" value="ECO:0007669"/>
    <property type="project" value="InterPro"/>
</dbReference>
<proteinExistence type="predicted"/>
<evidence type="ECO:0000313" key="1">
    <source>
        <dbReference type="EMBL" id="NIL23515.1"/>
    </source>
</evidence>
<dbReference type="InterPro" id="IPR045290">
    <property type="entry name" value="MOC1-like"/>
</dbReference>
<dbReference type="Gene3D" id="3.30.420.10">
    <property type="entry name" value="Ribonuclease H-like superfamily/Ribonuclease H"/>
    <property type="match status" value="1"/>
</dbReference>
<dbReference type="InterPro" id="IPR012337">
    <property type="entry name" value="RNaseH-like_sf"/>
</dbReference>
<gene>
    <name evidence="1" type="ORF">HB991_13470</name>
</gene>
<dbReference type="Proteomes" id="UP000712947">
    <property type="component" value="Unassembled WGS sequence"/>
</dbReference>
<accession>A0AA44CMJ7</accession>
<evidence type="ECO:0000313" key="2">
    <source>
        <dbReference type="Proteomes" id="UP000712947"/>
    </source>
</evidence>
<dbReference type="InterPro" id="IPR036397">
    <property type="entry name" value="RNaseH_sf"/>
</dbReference>
<organism evidence="1 2">
    <name type="scientific">Yersinia mollaretii</name>
    <dbReference type="NCBI Taxonomy" id="33060"/>
    <lineage>
        <taxon>Bacteria</taxon>
        <taxon>Pseudomonadati</taxon>
        <taxon>Pseudomonadota</taxon>
        <taxon>Gammaproteobacteria</taxon>
        <taxon>Enterobacterales</taxon>
        <taxon>Yersiniaceae</taxon>
        <taxon>Yersinia</taxon>
    </lineage>
</organism>
<dbReference type="RefSeq" id="WP_167311737.1">
    <property type="nucleotide sequence ID" value="NZ_CAWPGR010000006.1"/>
</dbReference>
<dbReference type="SUPFAM" id="SSF53098">
    <property type="entry name" value="Ribonuclease H-like"/>
    <property type="match status" value="1"/>
</dbReference>
<dbReference type="PANTHER" id="PTHR36015:SF6">
    <property type="entry name" value="HOLLIDAY JUNCTION RESOLVASE MOC1, CHLOROPLASTIC-RELATED"/>
    <property type="match status" value="1"/>
</dbReference>
<protein>
    <submittedName>
        <fullName evidence="1">Uncharacterized protein</fullName>
    </submittedName>
</protein>
<dbReference type="GO" id="GO:0003676">
    <property type="term" value="F:nucleic acid binding"/>
    <property type="evidence" value="ECO:0007669"/>
    <property type="project" value="InterPro"/>
</dbReference>
<dbReference type="CDD" id="cd22992">
    <property type="entry name" value="MOC1"/>
    <property type="match status" value="1"/>
</dbReference>
<name>A0AA44CMJ7_YERMO</name>
<dbReference type="AlphaFoldDB" id="A0AA44CMJ7"/>
<reference evidence="1" key="1">
    <citation type="submission" date="2020-03" db="EMBL/GenBank/DDBJ databases">
        <authorList>
            <person name="Kislichkina A."/>
            <person name="Dentovskaya S."/>
            <person name="Shaikhutdinov R."/>
            <person name="Ivanov S."/>
            <person name="Sizova A."/>
            <person name="Solomentsev V."/>
            <person name="Bogun A."/>
        </authorList>
    </citation>
    <scope>NUCLEOTIDE SEQUENCE</scope>
    <source>
        <strain evidence="1">SCPM-O-B-7610</strain>
    </source>
</reference>
<dbReference type="EMBL" id="JAASAI010000014">
    <property type="protein sequence ID" value="NIL23515.1"/>
    <property type="molecule type" value="Genomic_DNA"/>
</dbReference>
<dbReference type="PANTHER" id="PTHR36015">
    <property type="entry name" value="HOLLIDAY JUNCTION RESOLVASE MOC1, CHLOROPLASTIC-RELATED"/>
    <property type="match status" value="1"/>
</dbReference>
<sequence>MTKLIIGIDPGCSGAIVVLGESGEYLGHQSMPTVKVGTKTRVNGSLVAAYLLGFKGFSHAYLEQVGAMPGQGVSSMFTFGHSAGVVEGILQGLFIPYTLVTPQAWKKSTGLIGSDKDAARSRAIQLYPSLRILDQKAKGQAVADALLIARHGMGVSHEQH</sequence>